<dbReference type="AlphaFoldDB" id="A0A4S4LD72"/>
<dbReference type="OrthoDB" id="9985637at2759"/>
<dbReference type="Gene3D" id="3.30.450.30">
    <property type="entry name" value="Dynein light chain 2a, cytoplasmic"/>
    <property type="match status" value="1"/>
</dbReference>
<proteinExistence type="predicted"/>
<evidence type="ECO:0000313" key="3">
    <source>
        <dbReference type="Proteomes" id="UP000308199"/>
    </source>
</evidence>
<protein>
    <recommendedName>
        <fullName evidence="4">Roadblock/LAMTOR2 domain-containing protein</fullName>
    </recommendedName>
</protein>
<gene>
    <name evidence="2" type="ORF">EW145_g1931</name>
</gene>
<comment type="caution">
    <text evidence="2">The sequence shown here is derived from an EMBL/GenBank/DDBJ whole genome shotgun (WGS) entry which is preliminary data.</text>
</comment>
<evidence type="ECO:0008006" key="4">
    <source>
        <dbReference type="Google" id="ProtNLM"/>
    </source>
</evidence>
<name>A0A4S4LD72_9AGAM</name>
<sequence length="114" mass="11749">MTPSPSSSFPVSSSSKPNGVSTSASTNGASSTALVTPPELEQTLAMLSSHRTVLGYLLLSHTAPVRIIRHSGVVFEGEQGRRYAGAVGKIIDTVRSGLDDISADGADSVSFTTI</sequence>
<evidence type="ECO:0000256" key="1">
    <source>
        <dbReference type="SAM" id="MobiDB-lite"/>
    </source>
</evidence>
<reference evidence="2 3" key="1">
    <citation type="submission" date="2019-02" db="EMBL/GenBank/DDBJ databases">
        <title>Genome sequencing of the rare red list fungi Phellinidium pouzarii.</title>
        <authorList>
            <person name="Buettner E."/>
            <person name="Kellner H."/>
        </authorList>
    </citation>
    <scope>NUCLEOTIDE SEQUENCE [LARGE SCALE GENOMIC DNA]</scope>
    <source>
        <strain evidence="2 3">DSM 108285</strain>
    </source>
</reference>
<dbReference type="Proteomes" id="UP000308199">
    <property type="component" value="Unassembled WGS sequence"/>
</dbReference>
<keyword evidence="3" id="KW-1185">Reference proteome</keyword>
<accession>A0A4S4LD72</accession>
<evidence type="ECO:0000313" key="2">
    <source>
        <dbReference type="EMBL" id="THH09555.1"/>
    </source>
</evidence>
<organism evidence="2 3">
    <name type="scientific">Phellinidium pouzarii</name>
    <dbReference type="NCBI Taxonomy" id="167371"/>
    <lineage>
        <taxon>Eukaryota</taxon>
        <taxon>Fungi</taxon>
        <taxon>Dikarya</taxon>
        <taxon>Basidiomycota</taxon>
        <taxon>Agaricomycotina</taxon>
        <taxon>Agaricomycetes</taxon>
        <taxon>Hymenochaetales</taxon>
        <taxon>Hymenochaetaceae</taxon>
        <taxon>Phellinidium</taxon>
    </lineage>
</organism>
<feature type="compositionally biased region" description="Low complexity" evidence="1">
    <location>
        <begin position="1"/>
        <end position="33"/>
    </location>
</feature>
<dbReference type="EMBL" id="SGPK01000059">
    <property type="protein sequence ID" value="THH09555.1"/>
    <property type="molecule type" value="Genomic_DNA"/>
</dbReference>
<feature type="region of interest" description="Disordered" evidence="1">
    <location>
        <begin position="1"/>
        <end position="35"/>
    </location>
</feature>